<evidence type="ECO:0000313" key="2">
    <source>
        <dbReference type="Proteomes" id="UP000054776"/>
    </source>
</evidence>
<evidence type="ECO:0000313" key="1">
    <source>
        <dbReference type="EMBL" id="KRY41946.1"/>
    </source>
</evidence>
<evidence type="ECO:0008006" key="3">
    <source>
        <dbReference type="Google" id="ProtNLM"/>
    </source>
</evidence>
<dbReference type="EMBL" id="JYDH01000005">
    <property type="protein sequence ID" value="KRY41946.1"/>
    <property type="molecule type" value="Genomic_DNA"/>
</dbReference>
<name>A0A0V1BY60_TRISP</name>
<protein>
    <recommendedName>
        <fullName evidence="3">Apple domain-containing protein</fullName>
    </recommendedName>
</protein>
<dbReference type="OrthoDB" id="10548223at2759"/>
<dbReference type="InParanoid" id="A0A0V1BY60"/>
<organism evidence="1 2">
    <name type="scientific">Trichinella spiralis</name>
    <name type="common">Trichina worm</name>
    <dbReference type="NCBI Taxonomy" id="6334"/>
    <lineage>
        <taxon>Eukaryota</taxon>
        <taxon>Metazoa</taxon>
        <taxon>Ecdysozoa</taxon>
        <taxon>Nematoda</taxon>
        <taxon>Enoplea</taxon>
        <taxon>Dorylaimia</taxon>
        <taxon>Trichinellida</taxon>
        <taxon>Trichinellidae</taxon>
        <taxon>Trichinella</taxon>
    </lineage>
</organism>
<dbReference type="Proteomes" id="UP000054776">
    <property type="component" value="Unassembled WGS sequence"/>
</dbReference>
<comment type="caution">
    <text evidence="1">The sequence shown here is derived from an EMBL/GenBank/DDBJ whole genome shotgun (WGS) entry which is preliminary data.</text>
</comment>
<accession>A0A0V1BY60</accession>
<dbReference type="AlphaFoldDB" id="A0A0V1BY60"/>
<sequence length="169" mass="19326">MGHKTLCMKIDTLGLKGNTSLVLLFISQVNYLKSDFIVQQLIKCVLLKERICQTLKNALINVSNGMHFVTATMFYTTGRKGNMAIIYDLQAAQYDNYKIYNKRELLKLQSPHEECIIEQFPFSKIFCVVYAIPSKMKFCLCYCQILTSKGSCNAILFADAEETCKLLNY</sequence>
<keyword evidence="2" id="KW-1185">Reference proteome</keyword>
<proteinExistence type="predicted"/>
<reference evidence="1 2" key="1">
    <citation type="submission" date="2015-01" db="EMBL/GenBank/DDBJ databases">
        <title>Evolution of Trichinella species and genotypes.</title>
        <authorList>
            <person name="Korhonen P.K."/>
            <person name="Edoardo P."/>
            <person name="Giuseppe L.R."/>
            <person name="Gasser R.B."/>
        </authorList>
    </citation>
    <scope>NUCLEOTIDE SEQUENCE [LARGE SCALE GENOMIC DNA]</scope>
    <source>
        <strain evidence="1">ISS3</strain>
    </source>
</reference>
<gene>
    <name evidence="1" type="ORF">T01_1018</name>
</gene>